<protein>
    <submittedName>
        <fullName evidence="1">Uncharacterized protein</fullName>
    </submittedName>
</protein>
<dbReference type="AlphaFoldDB" id="A0A0A8XS50"/>
<evidence type="ECO:0000313" key="1">
    <source>
        <dbReference type="EMBL" id="JAD15525.1"/>
    </source>
</evidence>
<accession>A0A0A8XS50</accession>
<organism evidence="1">
    <name type="scientific">Arundo donax</name>
    <name type="common">Giant reed</name>
    <name type="synonym">Donax arundinaceus</name>
    <dbReference type="NCBI Taxonomy" id="35708"/>
    <lineage>
        <taxon>Eukaryota</taxon>
        <taxon>Viridiplantae</taxon>
        <taxon>Streptophyta</taxon>
        <taxon>Embryophyta</taxon>
        <taxon>Tracheophyta</taxon>
        <taxon>Spermatophyta</taxon>
        <taxon>Magnoliopsida</taxon>
        <taxon>Liliopsida</taxon>
        <taxon>Poales</taxon>
        <taxon>Poaceae</taxon>
        <taxon>PACMAD clade</taxon>
        <taxon>Arundinoideae</taxon>
        <taxon>Arundineae</taxon>
        <taxon>Arundo</taxon>
    </lineage>
</organism>
<name>A0A0A8XS50_ARUDO</name>
<dbReference type="EMBL" id="GBRH01282370">
    <property type="protein sequence ID" value="JAD15525.1"/>
    <property type="molecule type" value="Transcribed_RNA"/>
</dbReference>
<reference evidence="1" key="1">
    <citation type="submission" date="2014-09" db="EMBL/GenBank/DDBJ databases">
        <authorList>
            <person name="Magalhaes I.L.F."/>
            <person name="Oliveira U."/>
            <person name="Santos F.R."/>
            <person name="Vidigal T.H.D.A."/>
            <person name="Brescovit A.D."/>
            <person name="Santos A.J."/>
        </authorList>
    </citation>
    <scope>NUCLEOTIDE SEQUENCE</scope>
    <source>
        <tissue evidence="1">Shoot tissue taken approximately 20 cm above the soil surface</tissue>
    </source>
</reference>
<reference evidence="1" key="2">
    <citation type="journal article" date="2015" name="Data Brief">
        <title>Shoot transcriptome of the giant reed, Arundo donax.</title>
        <authorList>
            <person name="Barrero R.A."/>
            <person name="Guerrero F.D."/>
            <person name="Moolhuijzen P."/>
            <person name="Goolsby J.A."/>
            <person name="Tidwell J."/>
            <person name="Bellgard S.E."/>
            <person name="Bellgard M.I."/>
        </authorList>
    </citation>
    <scope>NUCLEOTIDE SEQUENCE</scope>
    <source>
        <tissue evidence="1">Shoot tissue taken approximately 20 cm above the soil surface</tissue>
    </source>
</reference>
<sequence length="83" mass="9362">MPSAANSAFTCHWFPISSAPRRWSRRRRRSRRRCSAETPEPFACSVVPLFQIGCSLVWFLAWQSLLVTDACRRAGGEGKGVFS</sequence>
<proteinExistence type="predicted"/>